<accession>A0A1G1XYB3</accession>
<feature type="transmembrane region" description="Helical" evidence="2">
    <location>
        <begin position="97"/>
        <end position="118"/>
    </location>
</feature>
<dbReference type="AlphaFoldDB" id="A0A1G1XYB3"/>
<dbReference type="InterPro" id="IPR027417">
    <property type="entry name" value="P-loop_NTPase"/>
</dbReference>
<keyword evidence="2" id="KW-0812">Transmembrane</keyword>
<dbReference type="PANTHER" id="PTHR30486">
    <property type="entry name" value="TWITCHING MOTILITY PROTEIN PILT"/>
    <property type="match status" value="1"/>
</dbReference>
<evidence type="ECO:0000313" key="5">
    <source>
        <dbReference type="Proteomes" id="UP000178240"/>
    </source>
</evidence>
<protein>
    <recommendedName>
        <fullName evidence="3">Bacterial type II secretion system protein E domain-containing protein</fullName>
    </recommendedName>
</protein>
<sequence>MQGSANIILNRILITAAKRKASSVHLSVNAYPTLRVDSELVELKEEVVLTREFLERFAEEFLDENQKKELETNKGVIFVREFAGKFRFKVNLFYQKGVLAAALFLIPAAIPLLVNLGLPKVIYGLTGKKNGLIVIAGPYGSGRTTTMVAIVEEINKDQKENVLIIEKPIEYIFANKESLIEQREVGRDVNSFTSALQYCQGTDVDVVAVGVNNEVGVMPLVLDLASSAKLVICQLDTISVIQTVEEILASFPSAAQSQAQSVLADSLLAIVVQRLVPKIGGGLVLASEVLIATQAVRSLIKEGRLKQITTIMQSSRTEGMSTLDQSLADLVRAGEVLIDQAVNYATNPESLRSIAKS</sequence>
<evidence type="ECO:0000256" key="1">
    <source>
        <dbReference type="ARBA" id="ARBA00006611"/>
    </source>
</evidence>
<feature type="domain" description="Bacterial type II secretion system protein E" evidence="3">
    <location>
        <begin position="128"/>
        <end position="279"/>
    </location>
</feature>
<dbReference type="Gene3D" id="3.30.450.90">
    <property type="match status" value="1"/>
</dbReference>
<organism evidence="4 5">
    <name type="scientific">Candidatus Buchananbacteria bacterium RIFCSPHIGHO2_01_FULL_44_11</name>
    <dbReference type="NCBI Taxonomy" id="1797535"/>
    <lineage>
        <taxon>Bacteria</taxon>
        <taxon>Candidatus Buchananiibacteriota</taxon>
    </lineage>
</organism>
<dbReference type="InterPro" id="IPR001482">
    <property type="entry name" value="T2SS/T4SS_dom"/>
</dbReference>
<dbReference type="SUPFAM" id="SSF52540">
    <property type="entry name" value="P-loop containing nucleoside triphosphate hydrolases"/>
    <property type="match status" value="1"/>
</dbReference>
<dbReference type="EMBL" id="MHIE01000029">
    <property type="protein sequence ID" value="OGY45018.1"/>
    <property type="molecule type" value="Genomic_DNA"/>
</dbReference>
<dbReference type="Proteomes" id="UP000178240">
    <property type="component" value="Unassembled WGS sequence"/>
</dbReference>
<proteinExistence type="inferred from homology"/>
<comment type="similarity">
    <text evidence="1">Belongs to the GSP E family.</text>
</comment>
<evidence type="ECO:0000256" key="2">
    <source>
        <dbReference type="SAM" id="Phobius"/>
    </source>
</evidence>
<comment type="caution">
    <text evidence="4">The sequence shown here is derived from an EMBL/GenBank/DDBJ whole genome shotgun (WGS) entry which is preliminary data.</text>
</comment>
<evidence type="ECO:0000259" key="3">
    <source>
        <dbReference type="Pfam" id="PF00437"/>
    </source>
</evidence>
<keyword evidence="2" id="KW-1133">Transmembrane helix</keyword>
<reference evidence="4 5" key="1">
    <citation type="journal article" date="2016" name="Nat. Commun.">
        <title>Thousands of microbial genomes shed light on interconnected biogeochemical processes in an aquifer system.</title>
        <authorList>
            <person name="Anantharaman K."/>
            <person name="Brown C.T."/>
            <person name="Hug L.A."/>
            <person name="Sharon I."/>
            <person name="Castelle C.J."/>
            <person name="Probst A.J."/>
            <person name="Thomas B.C."/>
            <person name="Singh A."/>
            <person name="Wilkins M.J."/>
            <person name="Karaoz U."/>
            <person name="Brodie E.L."/>
            <person name="Williams K.H."/>
            <person name="Hubbard S.S."/>
            <person name="Banfield J.F."/>
        </authorList>
    </citation>
    <scope>NUCLEOTIDE SEQUENCE [LARGE SCALE GENOMIC DNA]</scope>
</reference>
<keyword evidence="2" id="KW-0472">Membrane</keyword>
<dbReference type="GO" id="GO:0016887">
    <property type="term" value="F:ATP hydrolysis activity"/>
    <property type="evidence" value="ECO:0007669"/>
    <property type="project" value="InterPro"/>
</dbReference>
<dbReference type="Pfam" id="PF00437">
    <property type="entry name" value="T2SSE"/>
    <property type="match status" value="1"/>
</dbReference>
<dbReference type="STRING" id="1797535.A2744_02745"/>
<name>A0A1G1XYB3_9BACT</name>
<dbReference type="Gene3D" id="3.40.50.300">
    <property type="entry name" value="P-loop containing nucleotide triphosphate hydrolases"/>
    <property type="match status" value="1"/>
</dbReference>
<evidence type="ECO:0000313" key="4">
    <source>
        <dbReference type="EMBL" id="OGY45018.1"/>
    </source>
</evidence>
<gene>
    <name evidence="4" type="ORF">A2744_02745</name>
</gene>
<dbReference type="InterPro" id="IPR050921">
    <property type="entry name" value="T4SS_GSP_E_ATPase"/>
</dbReference>